<protein>
    <submittedName>
        <fullName evidence="1">Phage head-tail connector protein</fullName>
    </submittedName>
</protein>
<organism evidence="1 2">
    <name type="scientific">Acuticoccus mangrovi</name>
    <dbReference type="NCBI Taxonomy" id="2796142"/>
    <lineage>
        <taxon>Bacteria</taxon>
        <taxon>Pseudomonadati</taxon>
        <taxon>Pseudomonadota</taxon>
        <taxon>Alphaproteobacteria</taxon>
        <taxon>Hyphomicrobiales</taxon>
        <taxon>Amorphaceae</taxon>
        <taxon>Acuticoccus</taxon>
    </lineage>
</organism>
<keyword evidence="2" id="KW-1185">Reference proteome</keyword>
<reference evidence="1" key="1">
    <citation type="submission" date="2020-12" db="EMBL/GenBank/DDBJ databases">
        <title>Bacterial taxonomy.</title>
        <authorList>
            <person name="Pan X."/>
        </authorList>
    </citation>
    <scope>NUCLEOTIDE SEQUENCE</scope>
    <source>
        <strain evidence="1">B2012</strain>
    </source>
</reference>
<dbReference type="RefSeq" id="WP_198880716.1">
    <property type="nucleotide sequence ID" value="NZ_JAEKJA010000002.1"/>
</dbReference>
<name>A0A934MC30_9HYPH</name>
<comment type="caution">
    <text evidence="1">The sequence shown here is derived from an EMBL/GenBank/DDBJ whole genome shotgun (WGS) entry which is preliminary data.</text>
</comment>
<dbReference type="Proteomes" id="UP000609531">
    <property type="component" value="Unassembled WGS sequence"/>
</dbReference>
<dbReference type="Pfam" id="PF05135">
    <property type="entry name" value="Phage_connect_1"/>
    <property type="match status" value="1"/>
</dbReference>
<dbReference type="CDD" id="cd08054">
    <property type="entry name" value="gp6"/>
    <property type="match status" value="1"/>
</dbReference>
<dbReference type="NCBIfam" id="TIGR02215">
    <property type="entry name" value="phage_chp_gp8"/>
    <property type="match status" value="1"/>
</dbReference>
<evidence type="ECO:0000313" key="1">
    <source>
        <dbReference type="EMBL" id="MBJ3774822.1"/>
    </source>
</evidence>
<evidence type="ECO:0000313" key="2">
    <source>
        <dbReference type="Proteomes" id="UP000609531"/>
    </source>
</evidence>
<sequence>MVAILVTAPQAEPVTRDEAKAHARIDGNAEDGRVDALITAARMEVENRTGRALVTQGWRIVRDGVPRGGVIRLAPAPIQSVDAVTVYAQDGTPTVVSSDDYEVDSASAPGRLKFAAGRFWGARAMNGIEVDVTVGYGDPEDVPAPLKQAVLLLIAYWFEEREAARVGAVTEPVTSGVAALLAPYRMPRLA</sequence>
<dbReference type="InterPro" id="IPR021146">
    <property type="entry name" value="Phage_gp6-like_head-tail"/>
</dbReference>
<proteinExistence type="predicted"/>
<dbReference type="AlphaFoldDB" id="A0A934MC30"/>
<dbReference type="Gene3D" id="1.10.3230.30">
    <property type="entry name" value="Phage gp6-like head-tail connector protein"/>
    <property type="match status" value="1"/>
</dbReference>
<dbReference type="InterPro" id="IPR006450">
    <property type="entry name" value="Phage_HK97_gp6-like"/>
</dbReference>
<accession>A0A934MC30</accession>
<dbReference type="NCBIfam" id="TIGR01560">
    <property type="entry name" value="put_DNA_pack"/>
    <property type="match status" value="1"/>
</dbReference>
<dbReference type="InterPro" id="IPR011738">
    <property type="entry name" value="Phage_CHP"/>
</dbReference>
<gene>
    <name evidence="1" type="ORF">JCR33_03940</name>
</gene>
<dbReference type="EMBL" id="JAEKJA010000002">
    <property type="protein sequence ID" value="MBJ3774822.1"/>
    <property type="molecule type" value="Genomic_DNA"/>
</dbReference>